<gene>
    <name evidence="1" type="ORF">Ddye_018272</name>
</gene>
<comment type="caution">
    <text evidence="1">The sequence shown here is derived from an EMBL/GenBank/DDBJ whole genome shotgun (WGS) entry which is preliminary data.</text>
</comment>
<organism evidence="1 2">
    <name type="scientific">Dipteronia dyeriana</name>
    <dbReference type="NCBI Taxonomy" id="168575"/>
    <lineage>
        <taxon>Eukaryota</taxon>
        <taxon>Viridiplantae</taxon>
        <taxon>Streptophyta</taxon>
        <taxon>Embryophyta</taxon>
        <taxon>Tracheophyta</taxon>
        <taxon>Spermatophyta</taxon>
        <taxon>Magnoliopsida</taxon>
        <taxon>eudicotyledons</taxon>
        <taxon>Gunneridae</taxon>
        <taxon>Pentapetalae</taxon>
        <taxon>rosids</taxon>
        <taxon>malvids</taxon>
        <taxon>Sapindales</taxon>
        <taxon>Sapindaceae</taxon>
        <taxon>Hippocastanoideae</taxon>
        <taxon>Acereae</taxon>
        <taxon>Dipteronia</taxon>
    </lineage>
</organism>
<protein>
    <submittedName>
        <fullName evidence="1">Uncharacterized protein</fullName>
    </submittedName>
</protein>
<name>A0AAD9UAV8_9ROSI</name>
<dbReference type="EMBL" id="JANJYI010000005">
    <property type="protein sequence ID" value="KAK2650783.1"/>
    <property type="molecule type" value="Genomic_DNA"/>
</dbReference>
<keyword evidence="2" id="KW-1185">Reference proteome</keyword>
<dbReference type="AlphaFoldDB" id="A0AAD9UAV8"/>
<dbReference type="Proteomes" id="UP001280121">
    <property type="component" value="Unassembled WGS sequence"/>
</dbReference>
<proteinExistence type="predicted"/>
<sequence>MSLLDAEGSDSLLDKWIGLVIKNRVIELDFDVPPCRNVRMYTLSQIVFSATSLTILKLGGCKLEHPADTIRISISSYQLKVLKVLFCSNLRAIDVDSPNLLLFNYSNESIPTISMNALCSWKVSLNKIDANGNAADTLWFLRLKEFLGLSNQIKDLALYVEWDDDLLGLYEFRNSSTSLPCEVGNLSLRLIGGSFSSRLAWLDGLFRLYYSKNVVVKLMKEADIKFMEINILFSRRGRYQAVVQGSRLDVFLYRRRPVLDQSSNSSGK</sequence>
<reference evidence="1" key="1">
    <citation type="journal article" date="2023" name="Plant J.">
        <title>Genome sequences and population genomics provide insights into the demographic history, inbreeding, and mutation load of two 'living fossil' tree species of Dipteronia.</title>
        <authorList>
            <person name="Feng Y."/>
            <person name="Comes H.P."/>
            <person name="Chen J."/>
            <person name="Zhu S."/>
            <person name="Lu R."/>
            <person name="Zhang X."/>
            <person name="Li P."/>
            <person name="Qiu J."/>
            <person name="Olsen K.M."/>
            <person name="Qiu Y."/>
        </authorList>
    </citation>
    <scope>NUCLEOTIDE SEQUENCE</scope>
    <source>
        <strain evidence="1">KIB01</strain>
    </source>
</reference>
<evidence type="ECO:0000313" key="2">
    <source>
        <dbReference type="Proteomes" id="UP001280121"/>
    </source>
</evidence>
<accession>A0AAD9UAV8</accession>
<evidence type="ECO:0000313" key="1">
    <source>
        <dbReference type="EMBL" id="KAK2650783.1"/>
    </source>
</evidence>